<feature type="domain" description="HTH tetR-type" evidence="6">
    <location>
        <begin position="19"/>
        <end position="78"/>
    </location>
</feature>
<protein>
    <submittedName>
        <fullName evidence="7">TetR/AcrR family transcriptional regulator</fullName>
    </submittedName>
</protein>
<name>A0ABP6S298_9PSEU</name>
<dbReference type="PROSITE" id="PS50977">
    <property type="entry name" value="HTH_TETR_2"/>
    <property type="match status" value="1"/>
</dbReference>
<dbReference type="InterPro" id="IPR001647">
    <property type="entry name" value="HTH_TetR"/>
</dbReference>
<feature type="region of interest" description="Disordered" evidence="5">
    <location>
        <begin position="195"/>
        <end position="228"/>
    </location>
</feature>
<evidence type="ECO:0000313" key="7">
    <source>
        <dbReference type="EMBL" id="GAA3366119.1"/>
    </source>
</evidence>
<evidence type="ECO:0000259" key="6">
    <source>
        <dbReference type="PROSITE" id="PS50977"/>
    </source>
</evidence>
<sequence length="228" mass="24480">MTTDFSASPGEPPLRADARRNRDQIIGAAKSLFTSDGPEVPMEEIARSAGVGVGTLYRRFPDRESLIRAVARDNFANTLAQAEAAAVEEPTGWDSLVRLLKSSDELQLSVHLGMSSPRAWEIVKGDEITQRLRNSLLATLDSVVATAQAEGSLRADVGAGDIAAIFAMLLRRPGPDHPDSQRLAERALQVMLDGLRTPGRPGAGLPGEPISVSEIPLLKRDKRPARDG</sequence>
<accession>A0ABP6S298</accession>
<dbReference type="RefSeq" id="WP_258342818.1">
    <property type="nucleotide sequence ID" value="NZ_BAAAYK010000038.1"/>
</dbReference>
<keyword evidence="2 4" id="KW-0238">DNA-binding</keyword>
<dbReference type="EMBL" id="BAAAYK010000038">
    <property type="protein sequence ID" value="GAA3366119.1"/>
    <property type="molecule type" value="Genomic_DNA"/>
</dbReference>
<dbReference type="SUPFAM" id="SSF48498">
    <property type="entry name" value="Tetracyclin repressor-like, C-terminal domain"/>
    <property type="match status" value="1"/>
</dbReference>
<organism evidence="7 8">
    <name type="scientific">Saccharopolyspora gregorii</name>
    <dbReference type="NCBI Taxonomy" id="33914"/>
    <lineage>
        <taxon>Bacteria</taxon>
        <taxon>Bacillati</taxon>
        <taxon>Actinomycetota</taxon>
        <taxon>Actinomycetes</taxon>
        <taxon>Pseudonocardiales</taxon>
        <taxon>Pseudonocardiaceae</taxon>
        <taxon>Saccharopolyspora</taxon>
    </lineage>
</organism>
<keyword evidence="8" id="KW-1185">Reference proteome</keyword>
<evidence type="ECO:0000256" key="1">
    <source>
        <dbReference type="ARBA" id="ARBA00023015"/>
    </source>
</evidence>
<dbReference type="Pfam" id="PF00440">
    <property type="entry name" value="TetR_N"/>
    <property type="match status" value="1"/>
</dbReference>
<gene>
    <name evidence="7" type="ORF">GCM10020366_68730</name>
</gene>
<evidence type="ECO:0000313" key="8">
    <source>
        <dbReference type="Proteomes" id="UP001500483"/>
    </source>
</evidence>
<reference evidence="8" key="1">
    <citation type="journal article" date="2019" name="Int. J. Syst. Evol. Microbiol.">
        <title>The Global Catalogue of Microorganisms (GCM) 10K type strain sequencing project: providing services to taxonomists for standard genome sequencing and annotation.</title>
        <authorList>
            <consortium name="The Broad Institute Genomics Platform"/>
            <consortium name="The Broad Institute Genome Sequencing Center for Infectious Disease"/>
            <person name="Wu L."/>
            <person name="Ma J."/>
        </authorList>
    </citation>
    <scope>NUCLEOTIDE SEQUENCE [LARGE SCALE GENOMIC DNA]</scope>
    <source>
        <strain evidence="8">JCM 9687</strain>
    </source>
</reference>
<evidence type="ECO:0000256" key="4">
    <source>
        <dbReference type="PROSITE-ProRule" id="PRU00335"/>
    </source>
</evidence>
<dbReference type="InterPro" id="IPR009057">
    <property type="entry name" value="Homeodomain-like_sf"/>
</dbReference>
<feature type="region of interest" description="Disordered" evidence="5">
    <location>
        <begin position="1"/>
        <end position="21"/>
    </location>
</feature>
<feature type="DNA-binding region" description="H-T-H motif" evidence="4">
    <location>
        <begin position="41"/>
        <end position="60"/>
    </location>
</feature>
<dbReference type="Gene3D" id="1.10.357.10">
    <property type="entry name" value="Tetracycline Repressor, domain 2"/>
    <property type="match status" value="1"/>
</dbReference>
<comment type="caution">
    <text evidence="7">The sequence shown here is derived from an EMBL/GenBank/DDBJ whole genome shotgun (WGS) entry which is preliminary data.</text>
</comment>
<dbReference type="InterPro" id="IPR049445">
    <property type="entry name" value="TetR_SbtR-like_C"/>
</dbReference>
<dbReference type="Proteomes" id="UP001500483">
    <property type="component" value="Unassembled WGS sequence"/>
</dbReference>
<proteinExistence type="predicted"/>
<dbReference type="SUPFAM" id="SSF46689">
    <property type="entry name" value="Homeodomain-like"/>
    <property type="match status" value="1"/>
</dbReference>
<dbReference type="PANTHER" id="PTHR30055:SF234">
    <property type="entry name" value="HTH-TYPE TRANSCRIPTIONAL REGULATOR BETI"/>
    <property type="match status" value="1"/>
</dbReference>
<dbReference type="PANTHER" id="PTHR30055">
    <property type="entry name" value="HTH-TYPE TRANSCRIPTIONAL REGULATOR RUTR"/>
    <property type="match status" value="1"/>
</dbReference>
<evidence type="ECO:0000256" key="3">
    <source>
        <dbReference type="ARBA" id="ARBA00023163"/>
    </source>
</evidence>
<evidence type="ECO:0000256" key="2">
    <source>
        <dbReference type="ARBA" id="ARBA00023125"/>
    </source>
</evidence>
<dbReference type="PRINTS" id="PR00455">
    <property type="entry name" value="HTHTETR"/>
</dbReference>
<keyword evidence="3" id="KW-0804">Transcription</keyword>
<evidence type="ECO:0000256" key="5">
    <source>
        <dbReference type="SAM" id="MobiDB-lite"/>
    </source>
</evidence>
<dbReference type="InterPro" id="IPR050109">
    <property type="entry name" value="HTH-type_TetR-like_transc_reg"/>
</dbReference>
<dbReference type="Pfam" id="PF21597">
    <property type="entry name" value="TetR_C_43"/>
    <property type="match status" value="1"/>
</dbReference>
<keyword evidence="1" id="KW-0805">Transcription regulation</keyword>
<dbReference type="InterPro" id="IPR036271">
    <property type="entry name" value="Tet_transcr_reg_TetR-rel_C_sf"/>
</dbReference>